<gene>
    <name evidence="7" type="ORF">MAR_015235</name>
</gene>
<reference evidence="7" key="1">
    <citation type="submission" date="2022-11" db="EMBL/GenBank/DDBJ databases">
        <title>Centuries of genome instability and evolution in soft-shell clam transmissible cancer (bioRxiv).</title>
        <authorList>
            <person name="Hart S.F.M."/>
            <person name="Yonemitsu M.A."/>
            <person name="Giersch R.M."/>
            <person name="Beal B.F."/>
            <person name="Arriagada G."/>
            <person name="Davis B.W."/>
            <person name="Ostrander E.A."/>
            <person name="Goff S.P."/>
            <person name="Metzger M.J."/>
        </authorList>
    </citation>
    <scope>NUCLEOTIDE SEQUENCE</scope>
    <source>
        <strain evidence="7">MELC-2E11</strain>
        <tissue evidence="7">Siphon/mantle</tissue>
    </source>
</reference>
<keyword evidence="3" id="KW-0862">Zinc</keyword>
<evidence type="ECO:0000259" key="6">
    <source>
        <dbReference type="PROSITE" id="PS50950"/>
    </source>
</evidence>
<dbReference type="InterPro" id="IPR038441">
    <property type="entry name" value="THAP_Znf_sf"/>
</dbReference>
<dbReference type="EMBL" id="CP111023">
    <property type="protein sequence ID" value="WAR21261.1"/>
    <property type="molecule type" value="Genomic_DNA"/>
</dbReference>
<accession>A0ABY7FKJ6</accession>
<dbReference type="SMART" id="SM00692">
    <property type="entry name" value="DM3"/>
    <property type="match status" value="1"/>
</dbReference>
<dbReference type="PROSITE" id="PS50950">
    <property type="entry name" value="ZF_THAP"/>
    <property type="match status" value="1"/>
</dbReference>
<name>A0ABY7FKJ6_MYAAR</name>
<keyword evidence="4 5" id="KW-0238">DNA-binding</keyword>
<protein>
    <recommendedName>
        <fullName evidence="6">THAP-type domain-containing protein</fullName>
    </recommendedName>
</protein>
<keyword evidence="8" id="KW-1185">Reference proteome</keyword>
<evidence type="ECO:0000256" key="3">
    <source>
        <dbReference type="ARBA" id="ARBA00022833"/>
    </source>
</evidence>
<evidence type="ECO:0000256" key="2">
    <source>
        <dbReference type="ARBA" id="ARBA00022771"/>
    </source>
</evidence>
<evidence type="ECO:0000256" key="1">
    <source>
        <dbReference type="ARBA" id="ARBA00022723"/>
    </source>
</evidence>
<keyword evidence="1" id="KW-0479">Metal-binding</keyword>
<sequence length="494" mass="55654">MGRSRCCVGGCSNVPGNGISLHTFPKEEKLRKQWIRSIQMTGSECSRAGWQGPSKNGSANAQLVCSEHFELTMFTMTTRTKWSLGLAYRTALIDEAIPTLFGDKVRKSNLDQVQARPVVRKREVRRILSDYNQKGQVDKSTAVTYTDAVPDLSPVNLGDMTANPPSTEFPVDAVELDMDMELDNSKRTVMQRATDSLRRCGLSLAEIITDRHLQIQKWIRENLPGTVHSFDVWHIGKAVKKKLLALSKEKDCNIVCKWMKSITNHLYWSAASSQGEEGSMIAAKWTSVVNHVQDIHTGHGDLYQQCTHGPLEPREWLKKGSKAAAKMEDILLNKRLCKDIKKLSTGFQTSTLESFHSVINHFAPKMTAYSFHGQMCRQYLAALHFNENVQRVKFVNDEMTFGYVKELLDMCIEICGEKNKLSTPAPPPLTSGKRKPTKVEVTSVIRASIRKINRFISVSCVILAVRHFGFTTVTSQSDHRLRTFPEIFPSFSVQ</sequence>
<dbReference type="InterPro" id="IPR006612">
    <property type="entry name" value="THAP_Znf"/>
</dbReference>
<dbReference type="Pfam" id="PF05485">
    <property type="entry name" value="THAP"/>
    <property type="match status" value="1"/>
</dbReference>
<dbReference type="PANTHER" id="PTHR31751:SF42">
    <property type="entry name" value="PROTEIN CBG10204"/>
    <property type="match status" value="1"/>
</dbReference>
<feature type="domain" description="THAP-type" evidence="6">
    <location>
        <begin position="1"/>
        <end position="101"/>
    </location>
</feature>
<dbReference type="Proteomes" id="UP001164746">
    <property type="component" value="Chromosome 12"/>
</dbReference>
<dbReference type="SMART" id="SM00980">
    <property type="entry name" value="THAP"/>
    <property type="match status" value="1"/>
</dbReference>
<organism evidence="7 8">
    <name type="scientific">Mya arenaria</name>
    <name type="common">Soft-shell clam</name>
    <dbReference type="NCBI Taxonomy" id="6604"/>
    <lineage>
        <taxon>Eukaryota</taxon>
        <taxon>Metazoa</taxon>
        <taxon>Spiralia</taxon>
        <taxon>Lophotrochozoa</taxon>
        <taxon>Mollusca</taxon>
        <taxon>Bivalvia</taxon>
        <taxon>Autobranchia</taxon>
        <taxon>Heteroconchia</taxon>
        <taxon>Euheterodonta</taxon>
        <taxon>Imparidentia</taxon>
        <taxon>Neoheterodontei</taxon>
        <taxon>Myida</taxon>
        <taxon>Myoidea</taxon>
        <taxon>Myidae</taxon>
        <taxon>Mya</taxon>
    </lineage>
</organism>
<evidence type="ECO:0000256" key="5">
    <source>
        <dbReference type="PROSITE-ProRule" id="PRU00309"/>
    </source>
</evidence>
<dbReference type="PANTHER" id="PTHR31751">
    <property type="entry name" value="SI:CH211-108C17.2-RELATED-RELATED"/>
    <property type="match status" value="1"/>
</dbReference>
<evidence type="ECO:0000313" key="7">
    <source>
        <dbReference type="EMBL" id="WAR21261.1"/>
    </source>
</evidence>
<evidence type="ECO:0000313" key="8">
    <source>
        <dbReference type="Proteomes" id="UP001164746"/>
    </source>
</evidence>
<dbReference type="SUPFAM" id="SSF57716">
    <property type="entry name" value="Glucocorticoid receptor-like (DNA-binding domain)"/>
    <property type="match status" value="1"/>
</dbReference>
<proteinExistence type="predicted"/>
<keyword evidence="2 5" id="KW-0863">Zinc-finger</keyword>
<evidence type="ECO:0000256" key="4">
    <source>
        <dbReference type="ARBA" id="ARBA00023125"/>
    </source>
</evidence>
<feature type="non-terminal residue" evidence="7">
    <location>
        <position position="494"/>
    </location>
</feature>
<dbReference type="Gene3D" id="6.20.210.20">
    <property type="entry name" value="THAP domain"/>
    <property type="match status" value="1"/>
</dbReference>